<dbReference type="InterPro" id="IPR020845">
    <property type="entry name" value="AMP-binding_CS"/>
</dbReference>
<accession>A0A917ZUZ8</accession>
<dbReference type="Pfam" id="PF00501">
    <property type="entry name" value="AMP-binding"/>
    <property type="match status" value="1"/>
</dbReference>
<gene>
    <name evidence="7" type="ORF">GCM10012280_56610</name>
</gene>
<dbReference type="PIRSF" id="PIRSF001617">
    <property type="entry name" value="Alpha-AR"/>
    <property type="match status" value="1"/>
</dbReference>
<keyword evidence="8" id="KW-1185">Reference proteome</keyword>
<dbReference type="GO" id="GO:0031177">
    <property type="term" value="F:phosphopantetheine binding"/>
    <property type="evidence" value="ECO:0007669"/>
    <property type="project" value="InterPro"/>
</dbReference>
<comment type="caution">
    <text evidence="7">The sequence shown here is derived from an EMBL/GenBank/DDBJ whole genome shotgun (WGS) entry which is preliminary data.</text>
</comment>
<dbReference type="PANTHER" id="PTHR44845">
    <property type="entry name" value="CARRIER DOMAIN-CONTAINING PROTEIN"/>
    <property type="match status" value="1"/>
</dbReference>
<dbReference type="InterPro" id="IPR045851">
    <property type="entry name" value="AMP-bd_C_sf"/>
</dbReference>
<reference evidence="7" key="1">
    <citation type="journal article" date="2014" name="Int. J. Syst. Evol. Microbiol.">
        <title>Complete genome sequence of Corynebacterium casei LMG S-19264T (=DSM 44701T), isolated from a smear-ripened cheese.</title>
        <authorList>
            <consortium name="US DOE Joint Genome Institute (JGI-PGF)"/>
            <person name="Walter F."/>
            <person name="Albersmeier A."/>
            <person name="Kalinowski J."/>
            <person name="Ruckert C."/>
        </authorList>
    </citation>
    <scope>NUCLEOTIDE SEQUENCE</scope>
    <source>
        <strain evidence="7">CGMCC 4.7201</strain>
    </source>
</reference>
<dbReference type="FunFam" id="3.30.300.30:FF:000010">
    <property type="entry name" value="Enterobactin synthetase component F"/>
    <property type="match status" value="1"/>
</dbReference>
<comment type="similarity">
    <text evidence="2">Belongs to the ATP-dependent AMP-binding enzyme family.</text>
</comment>
<sequence>MKNDLATPADLHSDELFTTAVFKVGPERFYWYVRIHHILLDAFASALITWRMTDVYGSLVEGRPCTANPFGPLRRLLDEEEGYRASEQFLQDRRYWTERLADRPEPTSLAGRAAATSRTFVRRTRYLPPSTVDNLRDMAQRTGARLSNIFLAATAAYLHRMTGATDIVLEFPAANRKSPAASITPGMMVNLLPLRLTVNRDMTLSELLNQTSEEVRQALRHQRYRYEDMRLDLELHAEESPFGVSVNYISFFQPPAFAGLRSELRPLTTGPVNDLSVAVYEDSASGGIRIDFNANSELYTSGDVAMHHRRLTGLLEKITTADPYHRIGEFDILEPQERDRLLIEWNDTAHEVPDKPVPALFEMQAGQTPQDTALVHEDSEISYAELNARANRLARLLISRSIGSGQVVVVALPRSVDMVVAVLAVLKAGAAYLPIDVEHPARRIAHMVEQADAACVLTTSALVDRLPASAAVLIVDDARTVEEVTGSSAADPRDAERIRPLTMDSPALVIYTSGSTGRPKGVVIGHRALTNYLSWAQHAYPSAAGTALLHSPLSFDLTATGLFVPLICGGKVVLAGLSDDGSRAAAAVRRHPPTFVKATPSHLPVLSALPDHFSPTGELVLGGEMLVGDVLDQWRRAHPATTVVNEYGPTETTVGCAEFRIAPGDRVPAGPVTIGRASWNTRFYVLDSDRRLLPPGRVGELYICGAGLADGYVNQPGLTAERFLDDPFGPSGSRMYRSGDLAKWNSDGTLMIIGRVDDQVKLRGFRVELGEIEAVLQTHPGVGQVAVILREDHPGDRRLVAYAVPDGRGVPAAALRQHAADSLPDYMVPSAFVMMDALPLTGNGKLNRKGLPSPDFRAAATGRDPRTPREELLCAIFADVLGVPRVGVDDSFFDLGGHSLLALRLVDRIRPVLGAQLPLHAFLEAPTVSGVVRAALAAEANGDGPAEAADLATEAVLDPSITAANAKPSEPLRNSEPGCVLLTGATGFLGAFLLDELVRRTQAEVVCLVRAADGDEAQSRLRRTLAKYRLSDQAVGTRVTVLAGDLEKPLLGLRTDGFDALAKQVDVIYHNGARVNLADPYSRVKAANVGGTHEILRLATTHRVKPVHHISTISVLVSAADNPELLLEDRRVAPELVPSNGYVRSKWTAEELVRAAGRRGVPTAVYRPGRISGATGTGVVGADDAFWHYVRAGIELGAMPIPDGGPGSVTSVDLVPVDYVARAVVHLGLGAEPNGAAYNLTNPEPTRVDVIVDHLKSLGHRIDAVPQREWARRLQQAHAVATATEDSSLHHVALLIADGAAGELMGDFRFDRSATIRGLGGSGIECPKVDGSVLERYFQYFADSGFLAPGA</sequence>
<dbReference type="SUPFAM" id="SSF52777">
    <property type="entry name" value="CoA-dependent acyltransferases"/>
    <property type="match status" value="2"/>
</dbReference>
<dbReference type="GO" id="GO:0017000">
    <property type="term" value="P:antibiotic biosynthetic process"/>
    <property type="evidence" value="ECO:0007669"/>
    <property type="project" value="UniProtKB-ARBA"/>
</dbReference>
<dbReference type="NCBIfam" id="TIGR01733">
    <property type="entry name" value="AA-adenyl-dom"/>
    <property type="match status" value="1"/>
</dbReference>
<dbReference type="InterPro" id="IPR001242">
    <property type="entry name" value="Condensation_dom"/>
</dbReference>
<evidence type="ECO:0000256" key="1">
    <source>
        <dbReference type="ARBA" id="ARBA00001957"/>
    </source>
</evidence>
<dbReference type="Gene3D" id="1.10.1200.10">
    <property type="entry name" value="ACP-like"/>
    <property type="match status" value="1"/>
</dbReference>
<dbReference type="FunFam" id="1.10.1200.10:FF:000016">
    <property type="entry name" value="Non-ribosomal peptide synthase"/>
    <property type="match status" value="1"/>
</dbReference>
<dbReference type="InterPro" id="IPR006162">
    <property type="entry name" value="Ppantetheine_attach_site"/>
</dbReference>
<dbReference type="InterPro" id="IPR036291">
    <property type="entry name" value="NAD(P)-bd_dom_sf"/>
</dbReference>
<dbReference type="EMBL" id="BMMS01000030">
    <property type="protein sequence ID" value="GGO96642.1"/>
    <property type="molecule type" value="Genomic_DNA"/>
</dbReference>
<evidence type="ECO:0000313" key="8">
    <source>
        <dbReference type="Proteomes" id="UP000641932"/>
    </source>
</evidence>
<name>A0A917ZUZ8_9ACTN</name>
<protein>
    <recommendedName>
        <fullName evidence="6">Carrier domain-containing protein</fullName>
    </recommendedName>
</protein>
<dbReference type="GO" id="GO:0044550">
    <property type="term" value="P:secondary metabolite biosynthetic process"/>
    <property type="evidence" value="ECO:0007669"/>
    <property type="project" value="UniProtKB-ARBA"/>
</dbReference>
<dbReference type="NCBIfam" id="TIGR01746">
    <property type="entry name" value="Thioester-redct"/>
    <property type="match status" value="1"/>
</dbReference>
<dbReference type="Gene3D" id="3.40.50.720">
    <property type="entry name" value="NAD(P)-binding Rossmann-like Domain"/>
    <property type="match status" value="1"/>
</dbReference>
<dbReference type="InterPro" id="IPR009081">
    <property type="entry name" value="PP-bd_ACP"/>
</dbReference>
<dbReference type="PROSITE" id="PS00012">
    <property type="entry name" value="PHOSPHOPANTETHEINE"/>
    <property type="match status" value="1"/>
</dbReference>
<dbReference type="Pfam" id="PF07993">
    <property type="entry name" value="NAD_binding_4"/>
    <property type="match status" value="1"/>
</dbReference>
<dbReference type="InterPro" id="IPR000873">
    <property type="entry name" value="AMP-dep_synth/lig_dom"/>
</dbReference>
<dbReference type="Gene3D" id="3.30.300.30">
    <property type="match status" value="1"/>
</dbReference>
<dbReference type="Pfam" id="PF00668">
    <property type="entry name" value="Condensation"/>
    <property type="match status" value="1"/>
</dbReference>
<evidence type="ECO:0000256" key="3">
    <source>
        <dbReference type="ARBA" id="ARBA00022450"/>
    </source>
</evidence>
<dbReference type="InterPro" id="IPR036736">
    <property type="entry name" value="ACP-like_sf"/>
</dbReference>
<dbReference type="GO" id="GO:0008610">
    <property type="term" value="P:lipid biosynthetic process"/>
    <property type="evidence" value="ECO:0007669"/>
    <property type="project" value="UniProtKB-ARBA"/>
</dbReference>
<dbReference type="Gene3D" id="3.30.559.10">
    <property type="entry name" value="Chloramphenicol acetyltransferase-like domain"/>
    <property type="match status" value="1"/>
</dbReference>
<keyword evidence="4" id="KW-0597">Phosphoprotein</keyword>
<evidence type="ECO:0000256" key="5">
    <source>
        <dbReference type="ARBA" id="ARBA00022598"/>
    </source>
</evidence>
<dbReference type="FunFam" id="2.30.38.10:FF:000001">
    <property type="entry name" value="Non-ribosomal peptide synthetase PvdI"/>
    <property type="match status" value="1"/>
</dbReference>
<dbReference type="FunFam" id="3.40.50.980:FF:000001">
    <property type="entry name" value="Non-ribosomal peptide synthetase"/>
    <property type="match status" value="1"/>
</dbReference>
<dbReference type="SUPFAM" id="SSF56801">
    <property type="entry name" value="Acetyl-CoA synthetase-like"/>
    <property type="match status" value="1"/>
</dbReference>
<proteinExistence type="inferred from homology"/>
<dbReference type="CDD" id="cd05235">
    <property type="entry name" value="SDR_e1"/>
    <property type="match status" value="1"/>
</dbReference>
<dbReference type="CDD" id="cd05930">
    <property type="entry name" value="A_NRPS"/>
    <property type="match status" value="1"/>
</dbReference>
<reference evidence="7" key="2">
    <citation type="submission" date="2020-09" db="EMBL/GenBank/DDBJ databases">
        <authorList>
            <person name="Sun Q."/>
            <person name="Zhou Y."/>
        </authorList>
    </citation>
    <scope>NUCLEOTIDE SEQUENCE</scope>
    <source>
        <strain evidence="7">CGMCC 4.7201</strain>
    </source>
</reference>
<dbReference type="Gene3D" id="2.30.38.10">
    <property type="entry name" value="Luciferase, Domain 3"/>
    <property type="match status" value="1"/>
</dbReference>
<dbReference type="GO" id="GO:0072330">
    <property type="term" value="P:monocarboxylic acid biosynthetic process"/>
    <property type="evidence" value="ECO:0007669"/>
    <property type="project" value="UniProtKB-ARBA"/>
</dbReference>
<dbReference type="InterPro" id="IPR020806">
    <property type="entry name" value="PKS_PP-bd"/>
</dbReference>
<dbReference type="InterPro" id="IPR010071">
    <property type="entry name" value="AA_adenyl_dom"/>
</dbReference>
<dbReference type="InterPro" id="IPR023213">
    <property type="entry name" value="CAT-like_dom_sf"/>
</dbReference>
<dbReference type="Proteomes" id="UP000641932">
    <property type="component" value="Unassembled WGS sequence"/>
</dbReference>
<dbReference type="SMART" id="SM00823">
    <property type="entry name" value="PKS_PP"/>
    <property type="match status" value="1"/>
</dbReference>
<dbReference type="PROSITE" id="PS50075">
    <property type="entry name" value="CARRIER"/>
    <property type="match status" value="1"/>
</dbReference>
<keyword evidence="3" id="KW-0596">Phosphopantetheine</keyword>
<evidence type="ECO:0000256" key="4">
    <source>
        <dbReference type="ARBA" id="ARBA00022553"/>
    </source>
</evidence>
<dbReference type="InterPro" id="IPR010080">
    <property type="entry name" value="Thioester_reductase-like_dom"/>
</dbReference>
<dbReference type="GO" id="GO:0016874">
    <property type="term" value="F:ligase activity"/>
    <property type="evidence" value="ECO:0007669"/>
    <property type="project" value="UniProtKB-KW"/>
</dbReference>
<dbReference type="InterPro" id="IPR013120">
    <property type="entry name" value="FAR_NAD-bd"/>
</dbReference>
<dbReference type="SUPFAM" id="SSF47336">
    <property type="entry name" value="ACP-like"/>
    <property type="match status" value="1"/>
</dbReference>
<dbReference type="Pfam" id="PF13193">
    <property type="entry name" value="AMP-binding_C"/>
    <property type="match status" value="1"/>
</dbReference>
<comment type="cofactor">
    <cofactor evidence="1">
        <name>pantetheine 4'-phosphate</name>
        <dbReference type="ChEBI" id="CHEBI:47942"/>
    </cofactor>
</comment>
<dbReference type="Pfam" id="PF00550">
    <property type="entry name" value="PP-binding"/>
    <property type="match status" value="1"/>
</dbReference>
<keyword evidence="5" id="KW-0436">Ligase</keyword>
<dbReference type="SUPFAM" id="SSF51735">
    <property type="entry name" value="NAD(P)-binding Rossmann-fold domains"/>
    <property type="match status" value="1"/>
</dbReference>
<feature type="domain" description="Carrier" evidence="6">
    <location>
        <begin position="864"/>
        <end position="939"/>
    </location>
</feature>
<dbReference type="InterPro" id="IPR025110">
    <property type="entry name" value="AMP-bd_C"/>
</dbReference>
<dbReference type="PROSITE" id="PS00455">
    <property type="entry name" value="AMP_BINDING"/>
    <property type="match status" value="1"/>
</dbReference>
<dbReference type="Gene3D" id="3.30.559.30">
    <property type="entry name" value="Nonribosomal peptide synthetase, condensation domain"/>
    <property type="match status" value="1"/>
</dbReference>
<evidence type="ECO:0000313" key="7">
    <source>
        <dbReference type="EMBL" id="GGO96642.1"/>
    </source>
</evidence>
<dbReference type="PANTHER" id="PTHR44845:SF6">
    <property type="entry name" value="BETA-ALANINE-ACTIVATING ENZYME"/>
    <property type="match status" value="1"/>
</dbReference>
<evidence type="ECO:0000259" key="6">
    <source>
        <dbReference type="PROSITE" id="PS50075"/>
    </source>
</evidence>
<organism evidence="7 8">
    <name type="scientific">Wenjunlia tyrosinilytica</name>
    <dbReference type="NCBI Taxonomy" id="1544741"/>
    <lineage>
        <taxon>Bacteria</taxon>
        <taxon>Bacillati</taxon>
        <taxon>Actinomycetota</taxon>
        <taxon>Actinomycetes</taxon>
        <taxon>Kitasatosporales</taxon>
        <taxon>Streptomycetaceae</taxon>
        <taxon>Wenjunlia</taxon>
    </lineage>
</organism>
<dbReference type="Gene3D" id="3.40.50.980">
    <property type="match status" value="2"/>
</dbReference>
<evidence type="ECO:0000256" key="2">
    <source>
        <dbReference type="ARBA" id="ARBA00006432"/>
    </source>
</evidence>